<proteinExistence type="predicted"/>
<dbReference type="Proteomes" id="UP000007755">
    <property type="component" value="Unassembled WGS sequence"/>
</dbReference>
<sequence>MANDSCCDRCQDASLPQAITQWPSYHAPIAESADPREIMDCHDALSITSPRTSTDTPSYPIKRTRRANHSSTVNPSPRVNPARARGRNQYPLNEMRQRCTILLAVVRRRASLKNLVTIRMENKSTVINKSQRKANATYSGRYAALNLAEKPRHSCIREYARIGFCLVISGPSPAAERGPRSSGPPAFRLQGGLPSLDTTRSRTDTRSKSTKN</sequence>
<dbReference type="InParanoid" id="F4X584"/>
<protein>
    <submittedName>
        <fullName evidence="2">Uncharacterized protein</fullName>
    </submittedName>
</protein>
<evidence type="ECO:0000256" key="1">
    <source>
        <dbReference type="SAM" id="MobiDB-lite"/>
    </source>
</evidence>
<dbReference type="AlphaFoldDB" id="F4X584"/>
<feature type="compositionally biased region" description="Basic and acidic residues" evidence="1">
    <location>
        <begin position="199"/>
        <end position="212"/>
    </location>
</feature>
<reference evidence="2" key="1">
    <citation type="submission" date="2011-02" db="EMBL/GenBank/DDBJ databases">
        <title>The genome of the leaf-cutting ant Acromyrmex echinatior suggests key adaptations to social evolution and fungus farming.</title>
        <authorList>
            <person name="Nygaard S."/>
            <person name="Zhang G."/>
        </authorList>
    </citation>
    <scope>NUCLEOTIDE SEQUENCE</scope>
</reference>
<evidence type="ECO:0000313" key="3">
    <source>
        <dbReference type="Proteomes" id="UP000007755"/>
    </source>
</evidence>
<feature type="compositionally biased region" description="Polar residues" evidence="1">
    <location>
        <begin position="46"/>
        <end position="57"/>
    </location>
</feature>
<evidence type="ECO:0000313" key="2">
    <source>
        <dbReference type="EMBL" id="EGI58412.1"/>
    </source>
</evidence>
<keyword evidence="3" id="KW-1185">Reference proteome</keyword>
<name>F4X584_ACREC</name>
<accession>F4X584</accession>
<dbReference type="EMBL" id="GL888693">
    <property type="protein sequence ID" value="EGI58412.1"/>
    <property type="molecule type" value="Genomic_DNA"/>
</dbReference>
<feature type="region of interest" description="Disordered" evidence="1">
    <location>
        <begin position="44"/>
        <end position="85"/>
    </location>
</feature>
<organism evidence="3">
    <name type="scientific">Acromyrmex echinatior</name>
    <name type="common">Panamanian leafcutter ant</name>
    <name type="synonym">Acromyrmex octospinosus echinatior</name>
    <dbReference type="NCBI Taxonomy" id="103372"/>
    <lineage>
        <taxon>Eukaryota</taxon>
        <taxon>Metazoa</taxon>
        <taxon>Ecdysozoa</taxon>
        <taxon>Arthropoda</taxon>
        <taxon>Hexapoda</taxon>
        <taxon>Insecta</taxon>
        <taxon>Pterygota</taxon>
        <taxon>Neoptera</taxon>
        <taxon>Endopterygota</taxon>
        <taxon>Hymenoptera</taxon>
        <taxon>Apocrita</taxon>
        <taxon>Aculeata</taxon>
        <taxon>Formicoidea</taxon>
        <taxon>Formicidae</taxon>
        <taxon>Myrmicinae</taxon>
        <taxon>Acromyrmex</taxon>
    </lineage>
</organism>
<gene>
    <name evidence="2" type="ORF">G5I_13509</name>
</gene>
<feature type="region of interest" description="Disordered" evidence="1">
    <location>
        <begin position="172"/>
        <end position="212"/>
    </location>
</feature>